<sequence length="280" mass="31917">MPVQIDSENLVELERLSNRFLLVKHAIGGLLPGLTDAEIAQIRDVLEVGCGPGSWSLDMAQTYYHQKMQVIGVDTSRMMITYANAEVQDRHLDNIRHLYVENLAGPFACADNSFDLISAQFLSKTLDKGSWAALVRECRRILRPGGWLRLTEFEVGESNAPAHEELWSLFIQAMRRSGHSLSQSDRHLGILCEMEPLLFSAGFRDTRCIGHMINYSSGTPFHEEWKRDLHLFMKGIQSFMIKAGVSTQERLSQLQQQQQREMSLRTFHGILPMLTVWGRK</sequence>
<dbReference type="PANTHER" id="PTHR43591:SF24">
    <property type="entry name" value="2-METHOXY-6-POLYPRENYL-1,4-BENZOQUINOL METHYLASE, MITOCHONDRIAL"/>
    <property type="match status" value="1"/>
</dbReference>
<dbReference type="EMBL" id="BIFT01000003">
    <property type="protein sequence ID" value="GCE32125.1"/>
    <property type="molecule type" value="Genomic_DNA"/>
</dbReference>
<dbReference type="PANTHER" id="PTHR43591">
    <property type="entry name" value="METHYLTRANSFERASE"/>
    <property type="match status" value="1"/>
</dbReference>
<dbReference type="RefSeq" id="WP_126632123.1">
    <property type="nucleotide sequence ID" value="NZ_BIFT01000003.1"/>
</dbReference>
<dbReference type="InterPro" id="IPR029063">
    <property type="entry name" value="SAM-dependent_MTases_sf"/>
</dbReference>
<dbReference type="SUPFAM" id="SSF53335">
    <property type="entry name" value="S-adenosyl-L-methionine-dependent methyltransferases"/>
    <property type="match status" value="1"/>
</dbReference>
<dbReference type="CDD" id="cd02440">
    <property type="entry name" value="AdoMet_MTases"/>
    <property type="match status" value="1"/>
</dbReference>
<accession>A0A402BL78</accession>
<dbReference type="Gene3D" id="3.40.50.150">
    <property type="entry name" value="Vaccinia Virus protein VP39"/>
    <property type="match status" value="1"/>
</dbReference>
<name>A0A402BL78_9CHLR</name>
<protein>
    <recommendedName>
        <fullName evidence="1">Methyltransferase domain-containing protein</fullName>
    </recommendedName>
</protein>
<organism evidence="2 3">
    <name type="scientific">Dictyobacter alpinus</name>
    <dbReference type="NCBI Taxonomy" id="2014873"/>
    <lineage>
        <taxon>Bacteria</taxon>
        <taxon>Bacillati</taxon>
        <taxon>Chloroflexota</taxon>
        <taxon>Ktedonobacteria</taxon>
        <taxon>Ktedonobacterales</taxon>
        <taxon>Dictyobacteraceae</taxon>
        <taxon>Dictyobacter</taxon>
    </lineage>
</organism>
<dbReference type="Proteomes" id="UP000287171">
    <property type="component" value="Unassembled WGS sequence"/>
</dbReference>
<dbReference type="Pfam" id="PF13649">
    <property type="entry name" value="Methyltransf_25"/>
    <property type="match status" value="1"/>
</dbReference>
<keyword evidence="3" id="KW-1185">Reference proteome</keyword>
<dbReference type="InterPro" id="IPR041698">
    <property type="entry name" value="Methyltransf_25"/>
</dbReference>
<feature type="domain" description="Methyltransferase" evidence="1">
    <location>
        <begin position="45"/>
        <end position="146"/>
    </location>
</feature>
<evidence type="ECO:0000313" key="3">
    <source>
        <dbReference type="Proteomes" id="UP000287171"/>
    </source>
</evidence>
<proteinExistence type="predicted"/>
<reference evidence="3" key="1">
    <citation type="submission" date="2018-12" db="EMBL/GenBank/DDBJ databases">
        <title>Tengunoibacter tsumagoiensis gen. nov., sp. nov., Dictyobacter kobayashii sp. nov., D. alpinus sp. nov., and D. joshuensis sp. nov. and description of Dictyobacteraceae fam. nov. within the order Ktedonobacterales isolated from Tengu-no-mugimeshi.</title>
        <authorList>
            <person name="Wang C.M."/>
            <person name="Zheng Y."/>
            <person name="Sakai Y."/>
            <person name="Toyoda A."/>
            <person name="Minakuchi Y."/>
            <person name="Abe K."/>
            <person name="Yokota A."/>
            <person name="Yabe S."/>
        </authorList>
    </citation>
    <scope>NUCLEOTIDE SEQUENCE [LARGE SCALE GENOMIC DNA]</scope>
    <source>
        <strain evidence="3">Uno16</strain>
    </source>
</reference>
<comment type="caution">
    <text evidence="2">The sequence shown here is derived from an EMBL/GenBank/DDBJ whole genome shotgun (WGS) entry which is preliminary data.</text>
</comment>
<dbReference type="AlphaFoldDB" id="A0A402BL78"/>
<evidence type="ECO:0000259" key="1">
    <source>
        <dbReference type="Pfam" id="PF13649"/>
    </source>
</evidence>
<gene>
    <name evidence="2" type="ORF">KDA_76090</name>
</gene>
<dbReference type="GO" id="GO:0008168">
    <property type="term" value="F:methyltransferase activity"/>
    <property type="evidence" value="ECO:0007669"/>
    <property type="project" value="TreeGrafter"/>
</dbReference>
<evidence type="ECO:0000313" key="2">
    <source>
        <dbReference type="EMBL" id="GCE32125.1"/>
    </source>
</evidence>
<dbReference type="OrthoDB" id="9772751at2"/>